<evidence type="ECO:0000313" key="1">
    <source>
        <dbReference type="EMBL" id="PTE16208.1"/>
    </source>
</evidence>
<proteinExistence type="predicted"/>
<keyword evidence="2" id="KW-1185">Reference proteome</keyword>
<dbReference type="EMBL" id="PZKF01000039">
    <property type="protein sequence ID" value="PTE16208.1"/>
    <property type="molecule type" value="Genomic_DNA"/>
</dbReference>
<dbReference type="AlphaFoldDB" id="A0A2T4JEH3"/>
<reference evidence="1 2" key="1">
    <citation type="submission" date="2018-03" db="EMBL/GenBank/DDBJ databases">
        <title>Rhodobacter veldkampii.</title>
        <authorList>
            <person name="Meyer T.E."/>
            <person name="Miller S."/>
            <person name="Lodha T."/>
            <person name="Gandham S."/>
            <person name="Chintalapati S."/>
            <person name="Chintalapati V.R."/>
        </authorList>
    </citation>
    <scope>NUCLEOTIDE SEQUENCE [LARGE SCALE GENOMIC DNA]</scope>
    <source>
        <strain evidence="1 2">DSM 11550</strain>
    </source>
</reference>
<protein>
    <recommendedName>
        <fullName evidence="3">Type II toxin-antitoxin system HicA family toxin</fullName>
    </recommendedName>
</protein>
<name>A0A2T4JEH3_9RHOB</name>
<evidence type="ECO:0008006" key="3">
    <source>
        <dbReference type="Google" id="ProtNLM"/>
    </source>
</evidence>
<gene>
    <name evidence="1" type="ORF">C5F46_13425</name>
</gene>
<accession>A0A2T4JEH3</accession>
<comment type="caution">
    <text evidence="1">The sequence shown here is derived from an EMBL/GenBank/DDBJ whole genome shotgun (WGS) entry which is preliminary data.</text>
</comment>
<dbReference type="Proteomes" id="UP000241899">
    <property type="component" value="Unassembled WGS sequence"/>
</dbReference>
<sequence length="88" mass="9695">MGRSRHPDKDIEKALVELEEMGWTVEMAKGRSAHAWGYALCPANAGDACRSGTFCRMSVWSTPRNPRAIAQGLVGRARGCVMKDDKDE</sequence>
<organism evidence="1 2">
    <name type="scientific">Phaeovulum veldkampii DSM 11550</name>
    <dbReference type="NCBI Taxonomy" id="1185920"/>
    <lineage>
        <taxon>Bacteria</taxon>
        <taxon>Pseudomonadati</taxon>
        <taxon>Pseudomonadota</taxon>
        <taxon>Alphaproteobacteria</taxon>
        <taxon>Rhodobacterales</taxon>
        <taxon>Paracoccaceae</taxon>
        <taxon>Phaeovulum</taxon>
    </lineage>
</organism>
<dbReference type="OrthoDB" id="8778495at2"/>
<evidence type="ECO:0000313" key="2">
    <source>
        <dbReference type="Proteomes" id="UP000241899"/>
    </source>
</evidence>